<dbReference type="Proteomes" id="UP001595640">
    <property type="component" value="Unassembled WGS sequence"/>
</dbReference>
<organism evidence="1 2">
    <name type="scientific">Modicisalibacter luteus</name>
    <dbReference type="NCBI Taxonomy" id="453962"/>
    <lineage>
        <taxon>Bacteria</taxon>
        <taxon>Pseudomonadati</taxon>
        <taxon>Pseudomonadota</taxon>
        <taxon>Gammaproteobacteria</taxon>
        <taxon>Oceanospirillales</taxon>
        <taxon>Halomonadaceae</taxon>
        <taxon>Modicisalibacter</taxon>
    </lineage>
</organism>
<proteinExistence type="predicted"/>
<keyword evidence="2" id="KW-1185">Reference proteome</keyword>
<name>A0ABV7M3X8_9GAMM</name>
<accession>A0ABV7M3X8</accession>
<sequence length="72" mass="8509">MTYDQWQEVTIAIPQGRSQESALLALKSINRWCQSKCEARYQVEILEGEEQQHLRIRFEDEQDTTAFEQAFS</sequence>
<reference evidence="2" key="1">
    <citation type="journal article" date="2019" name="Int. J. Syst. Evol. Microbiol.">
        <title>The Global Catalogue of Microorganisms (GCM) 10K type strain sequencing project: providing services to taxonomists for standard genome sequencing and annotation.</title>
        <authorList>
            <consortium name="The Broad Institute Genomics Platform"/>
            <consortium name="The Broad Institute Genome Sequencing Center for Infectious Disease"/>
            <person name="Wu L."/>
            <person name="Ma J."/>
        </authorList>
    </citation>
    <scope>NUCLEOTIDE SEQUENCE [LARGE SCALE GENOMIC DNA]</scope>
    <source>
        <strain evidence="2">KCTC 12847</strain>
    </source>
</reference>
<dbReference type="EMBL" id="JBHRUH010000031">
    <property type="protein sequence ID" value="MFC3293616.1"/>
    <property type="molecule type" value="Genomic_DNA"/>
</dbReference>
<protein>
    <submittedName>
        <fullName evidence="1">Uncharacterized protein</fullName>
    </submittedName>
</protein>
<evidence type="ECO:0000313" key="2">
    <source>
        <dbReference type="Proteomes" id="UP001595640"/>
    </source>
</evidence>
<evidence type="ECO:0000313" key="1">
    <source>
        <dbReference type="EMBL" id="MFC3293616.1"/>
    </source>
</evidence>
<gene>
    <name evidence="1" type="ORF">ACFOEI_16290</name>
</gene>
<comment type="caution">
    <text evidence="1">The sequence shown here is derived from an EMBL/GenBank/DDBJ whole genome shotgun (WGS) entry which is preliminary data.</text>
</comment>
<dbReference type="RefSeq" id="WP_019017885.1">
    <property type="nucleotide sequence ID" value="NZ_BMXD01000001.1"/>
</dbReference>